<dbReference type="GO" id="GO:0006508">
    <property type="term" value="P:proteolysis"/>
    <property type="evidence" value="ECO:0007669"/>
    <property type="project" value="UniProtKB-KW"/>
</dbReference>
<keyword evidence="4" id="KW-0378">Hydrolase</keyword>
<reference evidence="6 7" key="1">
    <citation type="journal article" date="2020" name="ISME J.">
        <title>Uncovering the hidden diversity of litter-decomposition mechanisms in mushroom-forming fungi.</title>
        <authorList>
            <person name="Floudas D."/>
            <person name="Bentzer J."/>
            <person name="Ahren D."/>
            <person name="Johansson T."/>
            <person name="Persson P."/>
            <person name="Tunlid A."/>
        </authorList>
    </citation>
    <scope>NUCLEOTIDE SEQUENCE [LARGE SCALE GENOMIC DNA]</scope>
    <source>
        <strain evidence="6 7">CBS 661.87</strain>
    </source>
</reference>
<proteinExistence type="predicted"/>
<keyword evidence="1" id="KW-0031">Aminopeptidase</keyword>
<evidence type="ECO:0000256" key="4">
    <source>
        <dbReference type="ARBA" id="ARBA00022801"/>
    </source>
</evidence>
<evidence type="ECO:0000256" key="2">
    <source>
        <dbReference type="ARBA" id="ARBA00022670"/>
    </source>
</evidence>
<organism evidence="6 7">
    <name type="scientific">Tricholomella constricta</name>
    <dbReference type="NCBI Taxonomy" id="117010"/>
    <lineage>
        <taxon>Eukaryota</taxon>
        <taxon>Fungi</taxon>
        <taxon>Dikarya</taxon>
        <taxon>Basidiomycota</taxon>
        <taxon>Agaricomycotina</taxon>
        <taxon>Agaricomycetes</taxon>
        <taxon>Agaricomycetidae</taxon>
        <taxon>Agaricales</taxon>
        <taxon>Tricholomatineae</taxon>
        <taxon>Lyophyllaceae</taxon>
        <taxon>Tricholomella</taxon>
    </lineage>
</organism>
<evidence type="ECO:0000313" key="6">
    <source>
        <dbReference type="EMBL" id="KAF5380847.1"/>
    </source>
</evidence>
<dbReference type="PROSITE" id="PS00680">
    <property type="entry name" value="MAP_1"/>
    <property type="match status" value="1"/>
</dbReference>
<keyword evidence="3" id="KW-0479">Metal-binding</keyword>
<gene>
    <name evidence="6" type="ORF">D9615_003927</name>
</gene>
<dbReference type="EMBL" id="JAACJP010000012">
    <property type="protein sequence ID" value="KAF5380847.1"/>
    <property type="molecule type" value="Genomic_DNA"/>
</dbReference>
<dbReference type="GO" id="GO:0046872">
    <property type="term" value="F:metal ion binding"/>
    <property type="evidence" value="ECO:0007669"/>
    <property type="project" value="UniProtKB-KW"/>
</dbReference>
<evidence type="ECO:0000256" key="1">
    <source>
        <dbReference type="ARBA" id="ARBA00022438"/>
    </source>
</evidence>
<dbReference type="InterPro" id="IPR001714">
    <property type="entry name" value="Pept_M24_MAP"/>
</dbReference>
<evidence type="ECO:0000259" key="5">
    <source>
        <dbReference type="Pfam" id="PF00557"/>
    </source>
</evidence>
<dbReference type="PRINTS" id="PR00599">
    <property type="entry name" value="MAPEPTIDASE"/>
</dbReference>
<dbReference type="Proteomes" id="UP000565441">
    <property type="component" value="Unassembled WGS sequence"/>
</dbReference>
<name>A0A8H5HCL7_9AGAR</name>
<comment type="caution">
    <text evidence="6">The sequence shown here is derived from an EMBL/GenBank/DDBJ whole genome shotgun (WGS) entry which is preliminary data.</text>
</comment>
<sequence>MLNNDLNLRYRGKSFFNGPFGNFRAEPSAVSQKLHKAIHVLASGKLEDGTYNPFPDYAYTGPIRPVYPLSKTRIVPDHIPRPDYADDGKYQVLSQCAASDVVISGRPLSEVKRSGQPPRILTKEEQDKMRKACRLAREVLDIAASHVRPGITTDEIDEIFAHVSLYFEGYHADLNATYPVGEIDDDAKKLIRTARSCLDESIKICKPGALIRDIGKVIEPIARANGCSTVRTYTGHGINDLFHCSPNVPHYAKNKAVGTMKPGMVFTIEPMINFGSNWDEIHWPDNWTATTVDGKKSAQFEETLLITETGVEVLTAGKPFELP</sequence>
<dbReference type="SUPFAM" id="SSF55920">
    <property type="entry name" value="Creatinase/aminopeptidase"/>
    <property type="match status" value="1"/>
</dbReference>
<dbReference type="Pfam" id="PF00557">
    <property type="entry name" value="Peptidase_M24"/>
    <property type="match status" value="1"/>
</dbReference>
<accession>A0A8H5HCL7</accession>
<dbReference type="PANTHER" id="PTHR43330">
    <property type="entry name" value="METHIONINE AMINOPEPTIDASE"/>
    <property type="match status" value="1"/>
</dbReference>
<dbReference type="OrthoDB" id="3209743at2759"/>
<keyword evidence="2" id="KW-0645">Protease</keyword>
<dbReference type="InterPro" id="IPR002467">
    <property type="entry name" value="Pept_M24A_MAP1"/>
</dbReference>
<evidence type="ECO:0000256" key="3">
    <source>
        <dbReference type="ARBA" id="ARBA00022723"/>
    </source>
</evidence>
<dbReference type="Gene3D" id="3.90.230.10">
    <property type="entry name" value="Creatinase/methionine aminopeptidase superfamily"/>
    <property type="match status" value="2"/>
</dbReference>
<evidence type="ECO:0000313" key="7">
    <source>
        <dbReference type="Proteomes" id="UP000565441"/>
    </source>
</evidence>
<keyword evidence="7" id="KW-1185">Reference proteome</keyword>
<protein>
    <recommendedName>
        <fullName evidence="5">Peptidase M24 domain-containing protein</fullName>
    </recommendedName>
</protein>
<dbReference type="InterPro" id="IPR000994">
    <property type="entry name" value="Pept_M24"/>
</dbReference>
<dbReference type="InterPro" id="IPR036005">
    <property type="entry name" value="Creatinase/aminopeptidase-like"/>
</dbReference>
<feature type="domain" description="Peptidase M24" evidence="5">
    <location>
        <begin position="164"/>
        <end position="308"/>
    </location>
</feature>
<dbReference type="PANTHER" id="PTHR43330:SF7">
    <property type="entry name" value="METHIONINE AMINOPEPTIDASE 1"/>
    <property type="match status" value="1"/>
</dbReference>
<dbReference type="GO" id="GO:0070006">
    <property type="term" value="F:metalloaminopeptidase activity"/>
    <property type="evidence" value="ECO:0007669"/>
    <property type="project" value="InterPro"/>
</dbReference>
<dbReference type="AlphaFoldDB" id="A0A8H5HCL7"/>
<dbReference type="GO" id="GO:0005829">
    <property type="term" value="C:cytosol"/>
    <property type="evidence" value="ECO:0007669"/>
    <property type="project" value="TreeGrafter"/>
</dbReference>